<dbReference type="GO" id="GO:0010507">
    <property type="term" value="P:negative regulation of autophagy"/>
    <property type="evidence" value="ECO:0007669"/>
    <property type="project" value="TreeGrafter"/>
</dbReference>
<evidence type="ECO:0000259" key="4">
    <source>
        <dbReference type="PROSITE" id="PS51339"/>
    </source>
</evidence>
<protein>
    <recommendedName>
        <fullName evidence="4">Myotubularin phosphatase domain-containing protein</fullName>
    </recommendedName>
</protein>
<feature type="transmembrane region" description="Helical" evidence="3">
    <location>
        <begin position="92"/>
        <end position="111"/>
    </location>
</feature>
<dbReference type="InterPro" id="IPR029021">
    <property type="entry name" value="Prot-tyrosine_phosphatase-like"/>
</dbReference>
<evidence type="ECO:0000313" key="5">
    <source>
        <dbReference type="EMBL" id="CAF1233339.1"/>
    </source>
</evidence>
<dbReference type="GO" id="GO:0016020">
    <property type="term" value="C:membrane"/>
    <property type="evidence" value="ECO:0007669"/>
    <property type="project" value="InterPro"/>
</dbReference>
<dbReference type="PANTHER" id="PTHR10807">
    <property type="entry name" value="MYOTUBULARIN-RELATED"/>
    <property type="match status" value="1"/>
</dbReference>
<organism evidence="5 6">
    <name type="scientific">Adineta ricciae</name>
    <name type="common">Rotifer</name>
    <dbReference type="NCBI Taxonomy" id="249248"/>
    <lineage>
        <taxon>Eukaryota</taxon>
        <taxon>Metazoa</taxon>
        <taxon>Spiralia</taxon>
        <taxon>Gnathifera</taxon>
        <taxon>Rotifera</taxon>
        <taxon>Eurotatoria</taxon>
        <taxon>Bdelloidea</taxon>
        <taxon>Adinetida</taxon>
        <taxon>Adinetidae</taxon>
        <taxon>Adineta</taxon>
    </lineage>
</organism>
<sequence length="891" mass="103477">MNRNLLEKSNISVCPGKYCGYEINSTKCGACQRGYRVNNEGVCQLCDEALSLYDFMYIVFMALLALSFHWYFINRLQKKKQREFTLVKQTILYFLSILEILLAFIFTLLTFPPLGKLTMNVCQVKLLSDFYPMFHNPIVNYRKKLRCSYEVVYPLQSAIFVLYTYASLIMLLIRPFFLSIIHQKFISASIYSALHFYPCLLILHALCGGLIYVSFPILTIISTVLLNAIHFTLIASGENEWIPFVRKLCGNIQNWIIYLVHVIILLCGLISLTQFENEYHLIMLPTVFLPGLLYILLYKFTATSTIRMVTDLIKIPCVRNLVFRDHLQAYPESIINVTLHNVIVTHKQPDGNYKELWIFYTNMDAIQPKFPMKTEFRSQLPLSPSLASVYTIVLRLKTLETCYFDVPVLDDAIKLAESLDALIANTDGLTCDVTFLFPFCFSRDFDVIQDGWTAFSVESEYSRLQAISDEWRISDVNKDFAICETYPERLVVPKSISDDYLKRSAAFRAHNRFPLLCYLHKSSKSCIIRSSQPLVGPSVRRCKEDESLVNAMLTQRNKKGWILDTRHPNIIKSAQSKGGGCEPDQYYALWRRLNWNLEKHNLLQESFMKLMDACIDQSEKDRWLSKLEGSNWLLHVKETLRAACTVAQTIDREETSVLVHGSDGWDTTLLVTSLAQILLDPDCRTITGFEALIEREWIQAGHPFRTRCTRSAFGRSSHGYESPIFTLFLDCTWQLLQQFACSFEFNDTLLIELFEHAYSSKFGTFIFNNEKEKKKYNGIKQTVSLWSYFNRPEILHTFLNPFYEPNPTVLWPSVAAPSIVLWRSLYLRFYENQTPQREAWDEYLLIKEKEMQLRSYVNKLRQELLELERKCTEKTSNTTSMIKTEKDPVTI</sequence>
<gene>
    <name evidence="5" type="ORF">XAT740_LOCUS25343</name>
</gene>
<feature type="transmembrane region" description="Helical" evidence="3">
    <location>
        <begin position="151"/>
        <end position="173"/>
    </location>
</feature>
<dbReference type="GO" id="GO:0005737">
    <property type="term" value="C:cytoplasm"/>
    <property type="evidence" value="ECO:0007669"/>
    <property type="project" value="TreeGrafter"/>
</dbReference>
<evidence type="ECO:0000313" key="6">
    <source>
        <dbReference type="Proteomes" id="UP000663828"/>
    </source>
</evidence>
<dbReference type="Gene3D" id="2.30.29.30">
    <property type="entry name" value="Pleckstrin-homology domain (PH domain)/Phosphotyrosine-binding domain (PTB)"/>
    <property type="match status" value="1"/>
</dbReference>
<dbReference type="Pfam" id="PF06602">
    <property type="entry name" value="Myotub-related"/>
    <property type="match status" value="1"/>
</dbReference>
<dbReference type="SUPFAM" id="SSF52799">
    <property type="entry name" value="(Phosphotyrosine protein) phosphatases II"/>
    <property type="match status" value="1"/>
</dbReference>
<dbReference type="EMBL" id="CAJNOR010002005">
    <property type="protein sequence ID" value="CAF1233339.1"/>
    <property type="molecule type" value="Genomic_DNA"/>
</dbReference>
<keyword evidence="3" id="KW-0472">Membrane</keyword>
<comment type="similarity">
    <text evidence="1">Belongs to the protein-tyrosine phosphatase family. Non-receptor class myotubularin subfamily.</text>
</comment>
<keyword evidence="2" id="KW-0175">Coiled coil</keyword>
<feature type="transmembrane region" description="Helical" evidence="3">
    <location>
        <begin position="55"/>
        <end position="72"/>
    </location>
</feature>
<evidence type="ECO:0000256" key="1">
    <source>
        <dbReference type="ARBA" id="ARBA00007471"/>
    </source>
</evidence>
<dbReference type="Proteomes" id="UP000663828">
    <property type="component" value="Unassembled WGS sequence"/>
</dbReference>
<feature type="coiled-coil region" evidence="2">
    <location>
        <begin position="846"/>
        <end position="877"/>
    </location>
</feature>
<evidence type="ECO:0000256" key="2">
    <source>
        <dbReference type="SAM" id="Coils"/>
    </source>
</evidence>
<dbReference type="CDD" id="cd14536">
    <property type="entry name" value="PTP-MTMR9"/>
    <property type="match status" value="1"/>
</dbReference>
<accession>A0A814YS36</accession>
<dbReference type="Pfam" id="PF05571">
    <property type="entry name" value="JAMP"/>
    <property type="match status" value="1"/>
</dbReference>
<reference evidence="5" key="1">
    <citation type="submission" date="2021-02" db="EMBL/GenBank/DDBJ databases">
        <authorList>
            <person name="Nowell W R."/>
        </authorList>
    </citation>
    <scope>NUCLEOTIDE SEQUENCE</scope>
</reference>
<evidence type="ECO:0000256" key="3">
    <source>
        <dbReference type="SAM" id="Phobius"/>
    </source>
</evidence>
<dbReference type="AlphaFoldDB" id="A0A814YS36"/>
<dbReference type="GO" id="GO:0006986">
    <property type="term" value="P:response to unfolded protein"/>
    <property type="evidence" value="ECO:0007669"/>
    <property type="project" value="InterPro"/>
</dbReference>
<dbReference type="InterPro" id="IPR011993">
    <property type="entry name" value="PH-like_dom_sf"/>
</dbReference>
<dbReference type="InterPro" id="IPR008485">
    <property type="entry name" value="JAMP"/>
</dbReference>
<dbReference type="PROSITE" id="PS51339">
    <property type="entry name" value="PPASE_MYOTUBULARIN"/>
    <property type="match status" value="1"/>
</dbReference>
<name>A0A814YS36_ADIRI</name>
<feature type="transmembrane region" description="Helical" evidence="3">
    <location>
        <begin position="255"/>
        <end position="273"/>
    </location>
</feature>
<dbReference type="PANTHER" id="PTHR10807:SF73">
    <property type="entry name" value="LD06050P"/>
    <property type="match status" value="1"/>
</dbReference>
<feature type="transmembrane region" description="Helical" evidence="3">
    <location>
        <begin position="279"/>
        <end position="298"/>
    </location>
</feature>
<keyword evidence="6" id="KW-1185">Reference proteome</keyword>
<dbReference type="GO" id="GO:0046856">
    <property type="term" value="P:phosphatidylinositol dephosphorylation"/>
    <property type="evidence" value="ECO:0007669"/>
    <property type="project" value="TreeGrafter"/>
</dbReference>
<dbReference type="GO" id="GO:0019903">
    <property type="term" value="F:protein phosphatase binding"/>
    <property type="evidence" value="ECO:0007669"/>
    <property type="project" value="TreeGrafter"/>
</dbReference>
<dbReference type="InterPro" id="IPR030564">
    <property type="entry name" value="Myotubularin"/>
</dbReference>
<proteinExistence type="inferred from homology"/>
<feature type="domain" description="Myotubularin phosphatase" evidence="4">
    <location>
        <begin position="451"/>
        <end position="826"/>
    </location>
</feature>
<comment type="caution">
    <text evidence="5">The sequence shown here is derived from an EMBL/GenBank/DDBJ whole genome shotgun (WGS) entry which is preliminary data.</text>
</comment>
<keyword evidence="3" id="KW-0812">Transmembrane</keyword>
<keyword evidence="3" id="KW-1133">Transmembrane helix</keyword>
<dbReference type="InterPro" id="IPR010569">
    <property type="entry name" value="Myotubularin-like_Pase_dom"/>
</dbReference>